<dbReference type="SUPFAM" id="SSF50891">
    <property type="entry name" value="Cyclophilin-like"/>
    <property type="match status" value="1"/>
</dbReference>
<proteinExistence type="predicted"/>
<protein>
    <submittedName>
        <fullName evidence="3">Unannotated protein</fullName>
    </submittedName>
</protein>
<sequence length="276" mass="29122">MGTDKRTRKKENRRQRLDQLAKTDQKRKVRKNIIRALTVVGVIVGVVVIIRVSGGTAGDSSAPTDTKAVVDLGKDTIAPTLEGSEIAGETPCPKADMSEARVSKFEQAPPMCIEDGKTYTAMVSTNKGDFAIVLDPIKAPLATNNFVVLARYKYFDGTKCHRAITDFVVQCGDPTASGSGGPGYSFADELPAKGEYKIGSIAMANSGPNTNGSQFFIITGENGATLNPDYTLFGQVTEGLDQTVPALNAASNPDPAANGVPPTEDLIIISVAIIVS</sequence>
<dbReference type="GO" id="GO:0003755">
    <property type="term" value="F:peptidyl-prolyl cis-trans isomerase activity"/>
    <property type="evidence" value="ECO:0007669"/>
    <property type="project" value="InterPro"/>
</dbReference>
<feature type="transmembrane region" description="Helical" evidence="1">
    <location>
        <begin position="32"/>
        <end position="52"/>
    </location>
</feature>
<dbReference type="AlphaFoldDB" id="A0A6J6X2T8"/>
<name>A0A6J6X2T8_9ZZZZ</name>
<dbReference type="InterPro" id="IPR002130">
    <property type="entry name" value="Cyclophilin-type_PPIase_dom"/>
</dbReference>
<evidence type="ECO:0000313" key="3">
    <source>
        <dbReference type="EMBL" id="CAB4789478.1"/>
    </source>
</evidence>
<keyword evidence="1" id="KW-0472">Membrane</keyword>
<dbReference type="PANTHER" id="PTHR45625:SF3">
    <property type="entry name" value="PEPTIDYL-PROLYL CIS-TRANS ISOMERASE B-RELATED"/>
    <property type="match status" value="1"/>
</dbReference>
<feature type="domain" description="PPIase cyclophilin-type" evidence="2">
    <location>
        <begin position="128"/>
        <end position="273"/>
    </location>
</feature>
<dbReference type="CDD" id="cd00317">
    <property type="entry name" value="cyclophilin"/>
    <property type="match status" value="1"/>
</dbReference>
<keyword evidence="1" id="KW-0812">Transmembrane</keyword>
<gene>
    <name evidence="3" type="ORF">UFOPK2975_00467</name>
</gene>
<dbReference type="PROSITE" id="PS50072">
    <property type="entry name" value="CSA_PPIASE_2"/>
    <property type="match status" value="1"/>
</dbReference>
<dbReference type="InterPro" id="IPR044666">
    <property type="entry name" value="Cyclophilin_A-like"/>
</dbReference>
<dbReference type="EMBL" id="CAFAAG010000022">
    <property type="protein sequence ID" value="CAB4789478.1"/>
    <property type="molecule type" value="Genomic_DNA"/>
</dbReference>
<dbReference type="Pfam" id="PF00160">
    <property type="entry name" value="Pro_isomerase"/>
    <property type="match status" value="1"/>
</dbReference>
<dbReference type="PRINTS" id="PR00153">
    <property type="entry name" value="CSAPPISMRASE"/>
</dbReference>
<dbReference type="Gene3D" id="2.40.100.10">
    <property type="entry name" value="Cyclophilin-like"/>
    <property type="match status" value="1"/>
</dbReference>
<dbReference type="PANTHER" id="PTHR45625">
    <property type="entry name" value="PEPTIDYL-PROLYL CIS-TRANS ISOMERASE-RELATED"/>
    <property type="match status" value="1"/>
</dbReference>
<organism evidence="3">
    <name type="scientific">freshwater metagenome</name>
    <dbReference type="NCBI Taxonomy" id="449393"/>
    <lineage>
        <taxon>unclassified sequences</taxon>
        <taxon>metagenomes</taxon>
        <taxon>ecological metagenomes</taxon>
    </lineage>
</organism>
<reference evidence="3" key="1">
    <citation type="submission" date="2020-05" db="EMBL/GenBank/DDBJ databases">
        <authorList>
            <person name="Chiriac C."/>
            <person name="Salcher M."/>
            <person name="Ghai R."/>
            <person name="Kavagutti S V."/>
        </authorList>
    </citation>
    <scope>NUCLEOTIDE SEQUENCE</scope>
</reference>
<keyword evidence="1" id="KW-1133">Transmembrane helix</keyword>
<dbReference type="InterPro" id="IPR029000">
    <property type="entry name" value="Cyclophilin-like_dom_sf"/>
</dbReference>
<evidence type="ECO:0000259" key="2">
    <source>
        <dbReference type="PROSITE" id="PS50072"/>
    </source>
</evidence>
<evidence type="ECO:0000256" key="1">
    <source>
        <dbReference type="SAM" id="Phobius"/>
    </source>
</evidence>
<accession>A0A6J6X2T8</accession>